<dbReference type="RefSeq" id="WP_340270219.1">
    <property type="nucleotide sequence ID" value="NZ_JBBEOG010000006.1"/>
</dbReference>
<sequence>MTPDLSAHQGTHDRSGWGGTLRPGRRTALLCIDMVRAYYDEGGTFQLPSLEPLRSAARLLEAARSAGVLVAHSGVRYAAGGLDGGPFVRKVPGLLDFVGDTAAGQFRPEVAPRDDEVVLLKQMPSAFFGTTLASTLTAAGVDTVVVCGVSTSGCVRATVVDAMSHGFTPFVVADACGDRSADVHSANLRDLAAKYAEVVDEAWALEHLRGRSPG</sequence>
<gene>
    <name evidence="3" type="ORF">ACFPJ6_17580</name>
</gene>
<keyword evidence="4" id="KW-1185">Reference proteome</keyword>
<dbReference type="Pfam" id="PF00857">
    <property type="entry name" value="Isochorismatase"/>
    <property type="match status" value="1"/>
</dbReference>
<dbReference type="SUPFAM" id="SSF52499">
    <property type="entry name" value="Isochorismatase-like hydrolases"/>
    <property type="match status" value="1"/>
</dbReference>
<proteinExistence type="predicted"/>
<organism evidence="3 4">
    <name type="scientific">Aquipuribacter nitratireducens</name>
    <dbReference type="NCBI Taxonomy" id="650104"/>
    <lineage>
        <taxon>Bacteria</taxon>
        <taxon>Bacillati</taxon>
        <taxon>Actinomycetota</taxon>
        <taxon>Actinomycetes</taxon>
        <taxon>Micrococcales</taxon>
        <taxon>Intrasporangiaceae</taxon>
        <taxon>Aquipuribacter</taxon>
    </lineage>
</organism>
<comment type="caution">
    <text evidence="3">The sequence shown here is derived from an EMBL/GenBank/DDBJ whole genome shotgun (WGS) entry which is preliminary data.</text>
</comment>
<evidence type="ECO:0000256" key="1">
    <source>
        <dbReference type="ARBA" id="ARBA00022801"/>
    </source>
</evidence>
<feature type="domain" description="Isochorismatase-like" evidence="2">
    <location>
        <begin position="27"/>
        <end position="200"/>
    </location>
</feature>
<keyword evidence="1" id="KW-0378">Hydrolase</keyword>
<dbReference type="Gene3D" id="3.40.50.850">
    <property type="entry name" value="Isochorismatase-like"/>
    <property type="match status" value="1"/>
</dbReference>
<reference evidence="4" key="1">
    <citation type="journal article" date="2019" name="Int. J. Syst. Evol. Microbiol.">
        <title>The Global Catalogue of Microorganisms (GCM) 10K type strain sequencing project: providing services to taxonomists for standard genome sequencing and annotation.</title>
        <authorList>
            <consortium name="The Broad Institute Genomics Platform"/>
            <consortium name="The Broad Institute Genome Sequencing Center for Infectious Disease"/>
            <person name="Wu L."/>
            <person name="Ma J."/>
        </authorList>
    </citation>
    <scope>NUCLEOTIDE SEQUENCE [LARGE SCALE GENOMIC DNA]</scope>
    <source>
        <strain evidence="4">CCUG 43114</strain>
    </source>
</reference>
<dbReference type="Proteomes" id="UP001596122">
    <property type="component" value="Unassembled WGS sequence"/>
</dbReference>
<dbReference type="EMBL" id="JBHSLD010000028">
    <property type="protein sequence ID" value="MFC5382578.1"/>
    <property type="molecule type" value="Genomic_DNA"/>
</dbReference>
<dbReference type="InterPro" id="IPR016291">
    <property type="entry name" value="Isochorismatase"/>
</dbReference>
<name>A0ABW0GSM4_9MICO</name>
<evidence type="ECO:0000259" key="2">
    <source>
        <dbReference type="Pfam" id="PF00857"/>
    </source>
</evidence>
<evidence type="ECO:0000313" key="3">
    <source>
        <dbReference type="EMBL" id="MFC5382578.1"/>
    </source>
</evidence>
<accession>A0ABW0GSM4</accession>
<dbReference type="PANTHER" id="PTHR43540:SF1">
    <property type="entry name" value="ISOCHORISMATASE HYDROLASE"/>
    <property type="match status" value="1"/>
</dbReference>
<dbReference type="PRINTS" id="PR01398">
    <property type="entry name" value="ISCHRISMTASE"/>
</dbReference>
<dbReference type="InterPro" id="IPR036380">
    <property type="entry name" value="Isochorismatase-like_sf"/>
</dbReference>
<dbReference type="InterPro" id="IPR000868">
    <property type="entry name" value="Isochorismatase-like_dom"/>
</dbReference>
<evidence type="ECO:0000313" key="4">
    <source>
        <dbReference type="Proteomes" id="UP001596122"/>
    </source>
</evidence>
<dbReference type="PANTHER" id="PTHR43540">
    <property type="entry name" value="PEROXYUREIDOACRYLATE/UREIDOACRYLATE AMIDOHYDROLASE-RELATED"/>
    <property type="match status" value="1"/>
</dbReference>
<protein>
    <submittedName>
        <fullName evidence="3">Isochorismatase family protein</fullName>
    </submittedName>
</protein>
<dbReference type="InterPro" id="IPR050272">
    <property type="entry name" value="Isochorismatase-like_hydrls"/>
</dbReference>